<dbReference type="InterPro" id="IPR001810">
    <property type="entry name" value="F-box_dom"/>
</dbReference>
<dbReference type="Pfam" id="PF12937">
    <property type="entry name" value="F-box-like"/>
    <property type="match status" value="1"/>
</dbReference>
<dbReference type="CDD" id="cd09917">
    <property type="entry name" value="F-box_SF"/>
    <property type="match status" value="1"/>
</dbReference>
<dbReference type="SMART" id="SM00256">
    <property type="entry name" value="FBOX"/>
    <property type="match status" value="1"/>
</dbReference>
<keyword evidence="3" id="KW-1185">Reference proteome</keyword>
<evidence type="ECO:0000313" key="3">
    <source>
        <dbReference type="Proteomes" id="UP001219355"/>
    </source>
</evidence>
<evidence type="ECO:0000259" key="1">
    <source>
        <dbReference type="PROSITE" id="PS50181"/>
    </source>
</evidence>
<reference evidence="2" key="1">
    <citation type="submission" date="2023-03" db="EMBL/GenBank/DDBJ databases">
        <title>Emydomyces testavorans Genome Sequence.</title>
        <authorList>
            <person name="Hoyer L."/>
        </authorList>
    </citation>
    <scope>NUCLEOTIDE SEQUENCE</scope>
    <source>
        <strain evidence="2">16-2883</strain>
    </source>
</reference>
<name>A0AAF0DIK1_9EURO</name>
<dbReference type="Proteomes" id="UP001219355">
    <property type="component" value="Chromosome 2"/>
</dbReference>
<gene>
    <name evidence="2" type="ORF">PRK78_004436</name>
</gene>
<dbReference type="SUPFAM" id="SSF81383">
    <property type="entry name" value="F-box domain"/>
    <property type="match status" value="1"/>
</dbReference>
<dbReference type="EMBL" id="CP120628">
    <property type="protein sequence ID" value="WEW58968.1"/>
    <property type="molecule type" value="Genomic_DNA"/>
</dbReference>
<accession>A0AAF0DIK1</accession>
<evidence type="ECO:0000313" key="2">
    <source>
        <dbReference type="EMBL" id="WEW58968.1"/>
    </source>
</evidence>
<dbReference type="PROSITE" id="PS50181">
    <property type="entry name" value="FBOX"/>
    <property type="match status" value="1"/>
</dbReference>
<dbReference type="Gene3D" id="1.20.1280.50">
    <property type="match status" value="1"/>
</dbReference>
<dbReference type="AlphaFoldDB" id="A0AAF0DIK1"/>
<feature type="domain" description="F-box" evidence="1">
    <location>
        <begin position="47"/>
        <end position="93"/>
    </location>
</feature>
<dbReference type="InterPro" id="IPR036047">
    <property type="entry name" value="F-box-like_dom_sf"/>
</dbReference>
<proteinExistence type="predicted"/>
<sequence>MSDENPDLERKIQLASWWPVHIADQMVPVKAILPATVLCDDTTSSLGPALDRLPLEILHCIFSLLDFRSLSRLSQVSRQGKRAVEMLPAYRDVKRHASKALDALNRTGLLSQHPAILVYDTLRTEACVYCQNFSPFLFLISCERCCYNCLSFNPALRLLTVRVAKIYFGLSRKDASQLSVLLSLPGSYRVGYAHERKKPHKLVSLRQAKELAVSLYGWKNMTAALSQARDRHALSEDDRWFADWFLQRITKPWAEYPDTKCDIPADFFNGMGSVYFPFLHRDGTLEKGLWCYGCKRNSEMYYSTREYGGDMGGLDPSTTSGYYFMRMLECRARTKSDFLAHIRECRGAKRLLSAATG</sequence>
<protein>
    <recommendedName>
        <fullName evidence="1">F-box domain-containing protein</fullName>
    </recommendedName>
</protein>
<organism evidence="2 3">
    <name type="scientific">Emydomyces testavorans</name>
    <dbReference type="NCBI Taxonomy" id="2070801"/>
    <lineage>
        <taxon>Eukaryota</taxon>
        <taxon>Fungi</taxon>
        <taxon>Dikarya</taxon>
        <taxon>Ascomycota</taxon>
        <taxon>Pezizomycotina</taxon>
        <taxon>Eurotiomycetes</taxon>
        <taxon>Eurotiomycetidae</taxon>
        <taxon>Onygenales</taxon>
        <taxon>Nannizziopsiaceae</taxon>
        <taxon>Emydomyces</taxon>
    </lineage>
</organism>